<comment type="caution">
    <text evidence="3">The sequence shown here is derived from an EMBL/GenBank/DDBJ whole genome shotgun (WGS) entry which is preliminary data.</text>
</comment>
<dbReference type="PANTHER" id="PTHR33112:SF16">
    <property type="entry name" value="HETEROKARYON INCOMPATIBILITY DOMAIN-CONTAINING PROTEIN"/>
    <property type="match status" value="1"/>
</dbReference>
<reference evidence="3" key="1">
    <citation type="submission" date="2021-05" db="EMBL/GenBank/DDBJ databases">
        <authorList>
            <person name="Stam R."/>
        </authorList>
    </citation>
    <scope>NUCLEOTIDE SEQUENCE</scope>
    <source>
        <strain evidence="3">CS162</strain>
    </source>
</reference>
<dbReference type="Pfam" id="PF06985">
    <property type="entry name" value="HET"/>
    <property type="match status" value="1"/>
</dbReference>
<dbReference type="InterPro" id="IPR010730">
    <property type="entry name" value="HET"/>
</dbReference>
<gene>
    <name evidence="3" type="ORF">ALTATR162_LOCUS6879</name>
</gene>
<organism evidence="3 4">
    <name type="scientific">Alternaria atra</name>
    <dbReference type="NCBI Taxonomy" id="119953"/>
    <lineage>
        <taxon>Eukaryota</taxon>
        <taxon>Fungi</taxon>
        <taxon>Dikarya</taxon>
        <taxon>Ascomycota</taxon>
        <taxon>Pezizomycotina</taxon>
        <taxon>Dothideomycetes</taxon>
        <taxon>Pleosporomycetidae</taxon>
        <taxon>Pleosporales</taxon>
        <taxon>Pleosporineae</taxon>
        <taxon>Pleosporaceae</taxon>
        <taxon>Alternaria</taxon>
        <taxon>Alternaria sect. Ulocladioides</taxon>
    </lineage>
</organism>
<feature type="domain" description="Heterokaryon incompatibility" evidence="2">
    <location>
        <begin position="173"/>
        <end position="324"/>
    </location>
</feature>
<protein>
    <recommendedName>
        <fullName evidence="2">Heterokaryon incompatibility domain-containing protein</fullName>
    </recommendedName>
</protein>
<feature type="region of interest" description="Disordered" evidence="1">
    <location>
        <begin position="58"/>
        <end position="77"/>
    </location>
</feature>
<proteinExistence type="predicted"/>
<keyword evidence="4" id="KW-1185">Reference proteome</keyword>
<dbReference type="GeneID" id="67018816"/>
<dbReference type="AlphaFoldDB" id="A0A8J2N7P9"/>
<feature type="compositionally biased region" description="Basic and acidic residues" evidence="1">
    <location>
        <begin position="60"/>
        <end position="70"/>
    </location>
</feature>
<sequence length="918" mass="104769">MSEPERAKPCDLCSALMEMFRGVRKEHIDISAFQSQGALDCSEHTSLIEQFTEYCQPKSTHNDHRPKKDMGFQGREGGESVGEVRIIESLESGGLYWELLLCPSTDCTEEFAKGDILDPDWVDLTKVKQWKSDCLALHGSKCNDPMRIWITAPAWLVDVELECVVPGEEHANFVALSYTYGDHLGLRADAGLSARLREPHAFRAEEIASRIPPILNHAMFITKGLGERYLWVDALCIGHDDPAETARQLRMMGSIYASATLTIIAADGDAEDGIVGLNGVSKSRALEQKLISFGSRKVIVRDTHIFSLVHGQTPYFSRAWTYQEHRLAKRKLYFLYKTAHWECQHWQSHEELIPGAEIETYIEPRLVESLDGFPELSSLSNIIGSYNDMNLRYPEDALPGITGLLAVLSRSFEGGFLFGIPEMFFHRALAWRPQWPFTELQHRTPSDRPRESQLLSGHLPSWSWVGWKGLVNLGQEAGRINDIASTIEETYPMVEWYTASSPTASASERRCIRSNWYEHREEWKRGMTQLPGWTAVDMEDDKGTYKDEPRIFPAGCGGRVYRHQNMIHDKNHGPTNDWYFPFPVAQISGATEPSMPDQTPYLFSRTQRSFVVGRRASGLTDHMPDEMANIIALCHCSSGRLVGTLHLHSREQLERFPLAEDAPTSGHGRIHNQLERFLVLKKDTNTEIATEPTDENLSKIEIVAVSMTRSESKTRNKETGRSEKPFVTTEAVNVLWIEWENSIAYRRAAGSVQKKHWEQLELEDLDLCVQGLLNYQPNGSDDGGLILMKGSSKLHDDFFRGKREQDNREDKPPEEEDFKDLFIFKEDDVQWFKDRGRMLEKVNLDLGDLVLWHSRTMYYACFPQGNRIPQVQHVCMTPAKFAKKEDLQLKAELFKTWQSTAHWPYCNIRKQGPPERDG</sequence>
<evidence type="ECO:0000313" key="4">
    <source>
        <dbReference type="Proteomes" id="UP000676310"/>
    </source>
</evidence>
<dbReference type="SUPFAM" id="SSF51197">
    <property type="entry name" value="Clavaminate synthase-like"/>
    <property type="match status" value="1"/>
</dbReference>
<dbReference type="Proteomes" id="UP000676310">
    <property type="component" value="Unassembled WGS sequence"/>
</dbReference>
<accession>A0A8J2N7P9</accession>
<dbReference type="RefSeq" id="XP_043170439.1">
    <property type="nucleotide sequence ID" value="XM_043314504.1"/>
</dbReference>
<evidence type="ECO:0000259" key="2">
    <source>
        <dbReference type="Pfam" id="PF06985"/>
    </source>
</evidence>
<name>A0A8J2N7P9_9PLEO</name>
<dbReference type="OrthoDB" id="5428863at2759"/>
<evidence type="ECO:0000256" key="1">
    <source>
        <dbReference type="SAM" id="MobiDB-lite"/>
    </source>
</evidence>
<dbReference type="EMBL" id="CAJRGZ010000019">
    <property type="protein sequence ID" value="CAG5166066.1"/>
    <property type="molecule type" value="Genomic_DNA"/>
</dbReference>
<evidence type="ECO:0000313" key="3">
    <source>
        <dbReference type="EMBL" id="CAG5166066.1"/>
    </source>
</evidence>
<dbReference type="PANTHER" id="PTHR33112">
    <property type="entry name" value="DOMAIN PROTEIN, PUTATIVE-RELATED"/>
    <property type="match status" value="1"/>
</dbReference>